<evidence type="ECO:0000259" key="8">
    <source>
        <dbReference type="PROSITE" id="PS50885"/>
    </source>
</evidence>
<reference evidence="9 10" key="1">
    <citation type="submission" date="2020-08" db="EMBL/GenBank/DDBJ databases">
        <title>Genomic Encyclopedia of Type Strains, Phase IV (KMG-IV): sequencing the most valuable type-strain genomes for metagenomic binning, comparative biology and taxonomic classification.</title>
        <authorList>
            <person name="Goeker M."/>
        </authorList>
    </citation>
    <scope>NUCLEOTIDE SEQUENCE [LARGE SCALE GENOMIC DNA]</scope>
    <source>
        <strain evidence="9 10">DSM 2461</strain>
    </source>
</reference>
<dbReference type="PANTHER" id="PTHR43531:SF11">
    <property type="entry name" value="METHYL-ACCEPTING CHEMOTAXIS PROTEIN 3"/>
    <property type="match status" value="1"/>
</dbReference>
<sequence length="682" mass="75629">MVTKLKIRAKLILATSLLAGSGMVLLSLFIMSQTASIYKAQTIEKVQNLAEAQAFLYQDKLNPIATKIMGLQGIFLAAIENPVENNSELFGKYLDHHFDDFEDILAFNQWSIIYPGYISNFDYRGNTGEPYDKWFNFSVLRLRGSRENETLLTYNPADYDSWWNVPMNTQKMVLTEPYAWDYGGQTGQTFETSMCRALVYQGKSIGVIGYSIELSYYQEEVEKIMPYQKSFAYLTTAEGTIVGYKDEFLGKTLQEAFPFYENDKQNLNEVLVKNGFWHISAPMYIKYIDEPWILTIAVPEAEVMKPFNRMVVIVLIIGMASLILMGLIVFFYSKSISKPIVQISRHAEFLAEGDLTHRAGFDNRSDEIGMLASSMDNMNGKLKDIVENIITSVENVSQGSDQISSSAQLLSQGATEQAAGAEEVSASMEQMSANIQQNSDNAMQTESIARKVVDDANKSGESVAKTVTAMKQIADKISIIEEIARQTNLLALNAAIEAARAGDHGKGFAVVASEVRKLAERSGVAAGEISGLSNESVQIAEQAGDLLSKLVPDIQKTAELVQEISAASSEQRTGVEQINTSILQLDKVIQQNSASSEELAATSEELSSQAMTLLEMIQFFNTGRTGGKISIRDRNKRESRITATKKTDASVKELPSPRREMRIYPAEEDLKDTFGDGNFGEF</sequence>
<dbReference type="CDD" id="cd11386">
    <property type="entry name" value="MCP_signal"/>
    <property type="match status" value="1"/>
</dbReference>
<organism evidence="9 10">
    <name type="scientific">Spirochaeta isovalerica</name>
    <dbReference type="NCBI Taxonomy" id="150"/>
    <lineage>
        <taxon>Bacteria</taxon>
        <taxon>Pseudomonadati</taxon>
        <taxon>Spirochaetota</taxon>
        <taxon>Spirochaetia</taxon>
        <taxon>Spirochaetales</taxon>
        <taxon>Spirochaetaceae</taxon>
        <taxon>Spirochaeta</taxon>
    </lineage>
</organism>
<dbReference type="Gene3D" id="3.30.450.20">
    <property type="entry name" value="PAS domain"/>
    <property type="match status" value="2"/>
</dbReference>
<dbReference type="GO" id="GO:0007165">
    <property type="term" value="P:signal transduction"/>
    <property type="evidence" value="ECO:0007669"/>
    <property type="project" value="UniProtKB-KW"/>
</dbReference>
<dbReference type="PANTHER" id="PTHR43531">
    <property type="entry name" value="PROTEIN ICFG"/>
    <property type="match status" value="1"/>
</dbReference>
<comment type="caution">
    <text evidence="9">The sequence shown here is derived from an EMBL/GenBank/DDBJ whole genome shotgun (WGS) entry which is preliminary data.</text>
</comment>
<dbReference type="InterPro" id="IPR003660">
    <property type="entry name" value="HAMP_dom"/>
</dbReference>
<dbReference type="InterPro" id="IPR051310">
    <property type="entry name" value="MCP_chemotaxis"/>
</dbReference>
<feature type="region of interest" description="Disordered" evidence="5">
    <location>
        <begin position="642"/>
        <end position="682"/>
    </location>
</feature>
<feature type="domain" description="HAMP" evidence="8">
    <location>
        <begin position="334"/>
        <end position="387"/>
    </location>
</feature>
<protein>
    <submittedName>
        <fullName evidence="9">Methyl-accepting chemotaxis protein</fullName>
    </submittedName>
</protein>
<comment type="subcellular location">
    <subcellularLocation>
        <location evidence="1">Membrane</location>
    </subcellularLocation>
</comment>
<evidence type="ECO:0000256" key="5">
    <source>
        <dbReference type="SAM" id="MobiDB-lite"/>
    </source>
</evidence>
<accession>A0A841RGA1</accession>
<evidence type="ECO:0000256" key="6">
    <source>
        <dbReference type="SAM" id="Phobius"/>
    </source>
</evidence>
<dbReference type="RefSeq" id="WP_221439909.1">
    <property type="nucleotide sequence ID" value="NZ_JACHGJ010000007.1"/>
</dbReference>
<keyword evidence="6" id="KW-0472">Membrane</keyword>
<dbReference type="SUPFAM" id="SSF58104">
    <property type="entry name" value="Methyl-accepting chemotaxis protein (MCP) signaling domain"/>
    <property type="match status" value="1"/>
</dbReference>
<dbReference type="PROSITE" id="PS50885">
    <property type="entry name" value="HAMP"/>
    <property type="match status" value="1"/>
</dbReference>
<dbReference type="GO" id="GO:0005886">
    <property type="term" value="C:plasma membrane"/>
    <property type="evidence" value="ECO:0007669"/>
    <property type="project" value="TreeGrafter"/>
</dbReference>
<feature type="compositionally biased region" description="Basic and acidic residues" evidence="5">
    <location>
        <begin position="642"/>
        <end position="662"/>
    </location>
</feature>
<dbReference type="AlphaFoldDB" id="A0A841RGA1"/>
<keyword evidence="6" id="KW-0812">Transmembrane</keyword>
<evidence type="ECO:0000256" key="1">
    <source>
        <dbReference type="ARBA" id="ARBA00004370"/>
    </source>
</evidence>
<feature type="domain" description="Methyl-accepting transducer" evidence="7">
    <location>
        <begin position="392"/>
        <end position="607"/>
    </location>
</feature>
<evidence type="ECO:0000313" key="10">
    <source>
        <dbReference type="Proteomes" id="UP000587760"/>
    </source>
</evidence>
<keyword evidence="2" id="KW-0145">Chemotaxis</keyword>
<evidence type="ECO:0000256" key="2">
    <source>
        <dbReference type="ARBA" id="ARBA00022500"/>
    </source>
</evidence>
<keyword evidence="6" id="KW-1133">Transmembrane helix</keyword>
<evidence type="ECO:0000256" key="4">
    <source>
        <dbReference type="PROSITE-ProRule" id="PRU00284"/>
    </source>
</evidence>
<dbReference type="Pfam" id="PF00672">
    <property type="entry name" value="HAMP"/>
    <property type="match status" value="1"/>
</dbReference>
<dbReference type="SMART" id="SM00283">
    <property type="entry name" value="MA"/>
    <property type="match status" value="1"/>
</dbReference>
<keyword evidence="10" id="KW-1185">Reference proteome</keyword>
<dbReference type="CDD" id="cd06225">
    <property type="entry name" value="HAMP"/>
    <property type="match status" value="1"/>
</dbReference>
<dbReference type="FunFam" id="1.10.287.950:FF:000001">
    <property type="entry name" value="Methyl-accepting chemotaxis sensory transducer"/>
    <property type="match status" value="1"/>
</dbReference>
<dbReference type="GO" id="GO:0004888">
    <property type="term" value="F:transmembrane signaling receptor activity"/>
    <property type="evidence" value="ECO:0007669"/>
    <property type="project" value="TreeGrafter"/>
</dbReference>
<dbReference type="InterPro" id="IPR004089">
    <property type="entry name" value="MCPsignal_dom"/>
</dbReference>
<gene>
    <name evidence="9" type="ORF">HNR50_003238</name>
</gene>
<dbReference type="GO" id="GO:0006935">
    <property type="term" value="P:chemotaxis"/>
    <property type="evidence" value="ECO:0007669"/>
    <property type="project" value="UniProtKB-KW"/>
</dbReference>
<dbReference type="PROSITE" id="PS50111">
    <property type="entry name" value="CHEMOTAXIS_TRANSDUC_2"/>
    <property type="match status" value="1"/>
</dbReference>
<name>A0A841RGA1_9SPIO</name>
<dbReference type="Pfam" id="PF00015">
    <property type="entry name" value="MCPsignal"/>
    <property type="match status" value="1"/>
</dbReference>
<dbReference type="SMART" id="SM00304">
    <property type="entry name" value="HAMP"/>
    <property type="match status" value="1"/>
</dbReference>
<keyword evidence="4" id="KW-0807">Transducer</keyword>
<evidence type="ECO:0000256" key="3">
    <source>
        <dbReference type="ARBA" id="ARBA00029447"/>
    </source>
</evidence>
<evidence type="ECO:0000313" key="9">
    <source>
        <dbReference type="EMBL" id="MBB6481558.1"/>
    </source>
</evidence>
<comment type="similarity">
    <text evidence="3">Belongs to the methyl-accepting chemotaxis (MCP) protein family.</text>
</comment>
<evidence type="ECO:0000259" key="7">
    <source>
        <dbReference type="PROSITE" id="PS50111"/>
    </source>
</evidence>
<feature type="transmembrane region" description="Helical" evidence="6">
    <location>
        <begin position="310"/>
        <end position="332"/>
    </location>
</feature>
<proteinExistence type="inferred from homology"/>
<dbReference type="EMBL" id="JACHGJ010000007">
    <property type="protein sequence ID" value="MBB6481558.1"/>
    <property type="molecule type" value="Genomic_DNA"/>
</dbReference>
<dbReference type="Gene3D" id="1.10.287.950">
    <property type="entry name" value="Methyl-accepting chemotaxis protein"/>
    <property type="match status" value="1"/>
</dbReference>
<dbReference type="Proteomes" id="UP000587760">
    <property type="component" value="Unassembled WGS sequence"/>
</dbReference>